<reference evidence="1 2" key="1">
    <citation type="submission" date="2020-08" db="EMBL/GenBank/DDBJ databases">
        <title>Genomic Encyclopedia of Type Strains, Phase IV (KMG-V): Genome sequencing to study the core and pangenomes of soil and plant-associated prokaryotes.</title>
        <authorList>
            <person name="Whitman W."/>
        </authorList>
    </citation>
    <scope>NUCLEOTIDE SEQUENCE [LARGE SCALE GENOMIC DNA]</scope>
    <source>
        <strain evidence="1 2">SEMIA 4011</strain>
    </source>
</reference>
<name>A0A7W9ZY13_RHILE</name>
<sequence length="87" mass="9606">MSEAPRNILLGRFAEGKVILAAISRRARPFHSIFYDYNIAKVLRLGLQDNYVLLSHFLSEAIEAGRAQSLRKESDALSEDISIGGTG</sequence>
<dbReference type="AlphaFoldDB" id="A0A7W9ZY13"/>
<accession>A0A7W9ZY13</accession>
<dbReference type="EMBL" id="JACIIJ010000018">
    <property type="protein sequence ID" value="MBB6224897.1"/>
    <property type="molecule type" value="Genomic_DNA"/>
</dbReference>
<evidence type="ECO:0000313" key="1">
    <source>
        <dbReference type="EMBL" id="MBB6224897.1"/>
    </source>
</evidence>
<gene>
    <name evidence="1" type="ORF">GGE66_005918</name>
</gene>
<dbReference type="RefSeq" id="WP_184697431.1">
    <property type="nucleotide sequence ID" value="NZ_JACIIJ010000018.1"/>
</dbReference>
<evidence type="ECO:0000313" key="2">
    <source>
        <dbReference type="Proteomes" id="UP000517187"/>
    </source>
</evidence>
<proteinExistence type="predicted"/>
<protein>
    <submittedName>
        <fullName evidence="1">Uncharacterized protein</fullName>
    </submittedName>
</protein>
<comment type="caution">
    <text evidence="1">The sequence shown here is derived from an EMBL/GenBank/DDBJ whole genome shotgun (WGS) entry which is preliminary data.</text>
</comment>
<dbReference type="Proteomes" id="UP000517187">
    <property type="component" value="Unassembled WGS sequence"/>
</dbReference>
<organism evidence="1 2">
    <name type="scientific">Rhizobium leguminosarum</name>
    <dbReference type="NCBI Taxonomy" id="384"/>
    <lineage>
        <taxon>Bacteria</taxon>
        <taxon>Pseudomonadati</taxon>
        <taxon>Pseudomonadota</taxon>
        <taxon>Alphaproteobacteria</taxon>
        <taxon>Hyphomicrobiales</taxon>
        <taxon>Rhizobiaceae</taxon>
        <taxon>Rhizobium/Agrobacterium group</taxon>
        <taxon>Rhizobium</taxon>
    </lineage>
</organism>